<evidence type="ECO:0008006" key="4">
    <source>
        <dbReference type="Google" id="ProtNLM"/>
    </source>
</evidence>
<feature type="transmembrane region" description="Helical" evidence="1">
    <location>
        <begin position="97"/>
        <end position="117"/>
    </location>
</feature>
<protein>
    <recommendedName>
        <fullName evidence="4">SMODS and SLOG-associating 2TM effector domain-containing protein</fullName>
    </recommendedName>
</protein>
<dbReference type="RefSeq" id="WP_147205403.1">
    <property type="nucleotide sequence ID" value="NZ_BJYT01000018.1"/>
</dbReference>
<keyword evidence="1" id="KW-1133">Transmembrane helix</keyword>
<keyword evidence="1" id="KW-0812">Transmembrane</keyword>
<name>A0A512BH50_9BACT</name>
<evidence type="ECO:0000313" key="3">
    <source>
        <dbReference type="Proteomes" id="UP000321513"/>
    </source>
</evidence>
<sequence>MSLNNNGTDPTVTVENEKQVITIGNSIATPAAPKPTISVEKEKEIIDEIEKHCSRWRLIGNIYIASIIIFGLAAVSTSVLVSIYTGSDESVIKVSTIKVMACISTISLAILTSFNLVSNSANARNAWKSLNAALMLYAAGSITIQQLIEQYQKGENQLGSFSFNYGSNSDKPGTYAHDIAASDEERKQKEADDLSKRQALAAMKNGKAGAEQLLN</sequence>
<reference evidence="2 3" key="1">
    <citation type="submission" date="2019-07" db="EMBL/GenBank/DDBJ databases">
        <title>Whole genome shotgun sequence of Segetibacter aerophilus NBRC 106135.</title>
        <authorList>
            <person name="Hosoyama A."/>
            <person name="Uohara A."/>
            <person name="Ohji S."/>
            <person name="Ichikawa N."/>
        </authorList>
    </citation>
    <scope>NUCLEOTIDE SEQUENCE [LARGE SCALE GENOMIC DNA]</scope>
    <source>
        <strain evidence="2 3">NBRC 106135</strain>
    </source>
</reference>
<gene>
    <name evidence="2" type="ORF">SAE01_37900</name>
</gene>
<evidence type="ECO:0000313" key="2">
    <source>
        <dbReference type="EMBL" id="GEO11294.1"/>
    </source>
</evidence>
<dbReference type="Proteomes" id="UP000321513">
    <property type="component" value="Unassembled WGS sequence"/>
</dbReference>
<accession>A0A512BH50</accession>
<dbReference type="AlphaFoldDB" id="A0A512BH50"/>
<organism evidence="2 3">
    <name type="scientific">Segetibacter aerophilus</name>
    <dbReference type="NCBI Taxonomy" id="670293"/>
    <lineage>
        <taxon>Bacteria</taxon>
        <taxon>Pseudomonadati</taxon>
        <taxon>Bacteroidota</taxon>
        <taxon>Chitinophagia</taxon>
        <taxon>Chitinophagales</taxon>
        <taxon>Chitinophagaceae</taxon>
        <taxon>Segetibacter</taxon>
    </lineage>
</organism>
<dbReference type="EMBL" id="BJYT01000018">
    <property type="protein sequence ID" value="GEO11294.1"/>
    <property type="molecule type" value="Genomic_DNA"/>
</dbReference>
<feature type="transmembrane region" description="Helical" evidence="1">
    <location>
        <begin position="62"/>
        <end position="85"/>
    </location>
</feature>
<proteinExistence type="predicted"/>
<evidence type="ECO:0000256" key="1">
    <source>
        <dbReference type="SAM" id="Phobius"/>
    </source>
</evidence>
<keyword evidence="3" id="KW-1185">Reference proteome</keyword>
<comment type="caution">
    <text evidence="2">The sequence shown here is derived from an EMBL/GenBank/DDBJ whole genome shotgun (WGS) entry which is preliminary data.</text>
</comment>
<keyword evidence="1" id="KW-0472">Membrane</keyword>